<keyword evidence="2" id="KW-1185">Reference proteome</keyword>
<dbReference type="Ensembl" id="ENSSHBT00005022087.1">
    <property type="protein sequence ID" value="ENSSHBP00005018472.1"/>
    <property type="gene ID" value="ENSSHBG00005015942.1"/>
</dbReference>
<accession>A0A672UVF8</accession>
<dbReference type="OMA" id="QFVGVHC"/>
<organism evidence="1 2">
    <name type="scientific">Strigops habroptila</name>
    <name type="common">Kakapo</name>
    <dbReference type="NCBI Taxonomy" id="2489341"/>
    <lineage>
        <taxon>Eukaryota</taxon>
        <taxon>Metazoa</taxon>
        <taxon>Chordata</taxon>
        <taxon>Craniata</taxon>
        <taxon>Vertebrata</taxon>
        <taxon>Euteleostomi</taxon>
        <taxon>Archelosauria</taxon>
        <taxon>Archosauria</taxon>
        <taxon>Dinosauria</taxon>
        <taxon>Saurischia</taxon>
        <taxon>Theropoda</taxon>
        <taxon>Coelurosauria</taxon>
        <taxon>Aves</taxon>
        <taxon>Neognathae</taxon>
        <taxon>Neoaves</taxon>
        <taxon>Telluraves</taxon>
        <taxon>Australaves</taxon>
        <taxon>Psittaciformes</taxon>
        <taxon>Psittacidae</taxon>
        <taxon>Strigops</taxon>
    </lineage>
</organism>
<dbReference type="GeneTree" id="ENSGT01030000235034"/>
<name>A0A672UVF8_STRHB</name>
<dbReference type="AlphaFoldDB" id="A0A672UVF8"/>
<dbReference type="InParanoid" id="A0A672UVF8"/>
<evidence type="ECO:0000313" key="2">
    <source>
        <dbReference type="Proteomes" id="UP000472266"/>
    </source>
</evidence>
<reference evidence="1" key="1">
    <citation type="submission" date="2025-08" db="UniProtKB">
        <authorList>
            <consortium name="Ensembl"/>
        </authorList>
    </citation>
    <scope>IDENTIFICATION</scope>
</reference>
<sequence>MGGQQQEEVGAGAEELQGQAACGRAAHRVVGAAEAQHGHGRLVRVAQGLVAVPIGLPARGTGLGAAEEGLLQVPQRAAAQQLVHVHHLGQGPRVPAGMGRLLWAGGHRLMHPP</sequence>
<protein>
    <submittedName>
        <fullName evidence="1">Uncharacterized protein</fullName>
    </submittedName>
</protein>
<dbReference type="Proteomes" id="UP000472266">
    <property type="component" value="Unplaced"/>
</dbReference>
<reference evidence="1" key="2">
    <citation type="submission" date="2025-09" db="UniProtKB">
        <authorList>
            <consortium name="Ensembl"/>
        </authorList>
    </citation>
    <scope>IDENTIFICATION</scope>
</reference>
<proteinExistence type="predicted"/>
<evidence type="ECO:0000313" key="1">
    <source>
        <dbReference type="Ensembl" id="ENSSHBP00005018472.1"/>
    </source>
</evidence>